<evidence type="ECO:0000256" key="2">
    <source>
        <dbReference type="ARBA" id="ARBA00022801"/>
    </source>
</evidence>
<feature type="signal peptide" evidence="3">
    <location>
        <begin position="1"/>
        <end position="19"/>
    </location>
</feature>
<keyword evidence="3" id="KW-0732">Signal</keyword>
<keyword evidence="6" id="KW-1185">Reference proteome</keyword>
<evidence type="ECO:0000256" key="3">
    <source>
        <dbReference type="SAM" id="SignalP"/>
    </source>
</evidence>
<dbReference type="SUPFAM" id="SSF52266">
    <property type="entry name" value="SGNH hydrolase"/>
    <property type="match status" value="1"/>
</dbReference>
<dbReference type="STRING" id="503106.A0A218Z9Y7"/>
<dbReference type="OrthoDB" id="2141316at2759"/>
<dbReference type="EMBL" id="MZNU01000106">
    <property type="protein sequence ID" value="OWP04410.1"/>
    <property type="molecule type" value="Genomic_DNA"/>
</dbReference>
<sequence length="269" mass="28291">MKSFCYVLLSALAATVAIAAPADVIEGRETIAAPTLYLAGDSTMAKARDGSPTTGWGPFLPYSMKDISVVNLAIGGRSARSYTEEGRFKTLIEKLLPGDYVVMSFGHNDGGGLSKTDNGRSACAGSGSETCTTPEGKIVQTYVTYLTNAAKEMVAKGATVIVSSPTPKNICNSGTCSYTPPRWVEYSQKVVANTGPKASFVDHGLYVANEYLKLGKAKVDTFYPVDYTHPNADGSTLIAGLFVKAVLCSNNVLAPFIKNATDTVPGACV</sequence>
<evidence type="ECO:0000259" key="4">
    <source>
        <dbReference type="Pfam" id="PF13472"/>
    </source>
</evidence>
<dbReference type="Pfam" id="PF13472">
    <property type="entry name" value="Lipase_GDSL_2"/>
    <property type="match status" value="1"/>
</dbReference>
<dbReference type="InterPro" id="IPR036514">
    <property type="entry name" value="SGNH_hydro_sf"/>
</dbReference>
<dbReference type="InterPro" id="IPR013830">
    <property type="entry name" value="SGNH_hydro"/>
</dbReference>
<accession>A0A218Z9Y7</accession>
<gene>
    <name evidence="5" type="ORF">B2J93_4415</name>
</gene>
<dbReference type="InParanoid" id="A0A218Z9Y7"/>
<protein>
    <recommendedName>
        <fullName evidence="4">SGNH hydrolase-type esterase domain-containing protein</fullName>
    </recommendedName>
</protein>
<dbReference type="Proteomes" id="UP000242519">
    <property type="component" value="Unassembled WGS sequence"/>
</dbReference>
<keyword evidence="2" id="KW-0378">Hydrolase</keyword>
<evidence type="ECO:0000256" key="1">
    <source>
        <dbReference type="ARBA" id="ARBA00008668"/>
    </source>
</evidence>
<feature type="chain" id="PRO_5012329692" description="SGNH hydrolase-type esterase domain-containing protein" evidence="3">
    <location>
        <begin position="20"/>
        <end position="269"/>
    </location>
</feature>
<dbReference type="AlphaFoldDB" id="A0A218Z9Y7"/>
<dbReference type="GO" id="GO:0016787">
    <property type="term" value="F:hydrolase activity"/>
    <property type="evidence" value="ECO:0007669"/>
    <property type="project" value="UniProtKB-KW"/>
</dbReference>
<organism evidence="5 6">
    <name type="scientific">Diplocarpon coronariae</name>
    <dbReference type="NCBI Taxonomy" id="2795749"/>
    <lineage>
        <taxon>Eukaryota</taxon>
        <taxon>Fungi</taxon>
        <taxon>Dikarya</taxon>
        <taxon>Ascomycota</taxon>
        <taxon>Pezizomycotina</taxon>
        <taxon>Leotiomycetes</taxon>
        <taxon>Helotiales</taxon>
        <taxon>Drepanopezizaceae</taxon>
        <taxon>Diplocarpon</taxon>
    </lineage>
</organism>
<evidence type="ECO:0000313" key="6">
    <source>
        <dbReference type="Proteomes" id="UP000242519"/>
    </source>
</evidence>
<evidence type="ECO:0000313" key="5">
    <source>
        <dbReference type="EMBL" id="OWP04410.1"/>
    </source>
</evidence>
<feature type="domain" description="SGNH hydrolase-type esterase" evidence="4">
    <location>
        <begin position="39"/>
        <end position="235"/>
    </location>
</feature>
<dbReference type="PANTHER" id="PTHR43695">
    <property type="entry name" value="PUTATIVE (AFU_ORTHOLOGUE AFUA_2G17250)-RELATED"/>
    <property type="match status" value="1"/>
</dbReference>
<name>A0A218Z9Y7_9HELO</name>
<reference evidence="5 6" key="1">
    <citation type="submission" date="2017-04" db="EMBL/GenBank/DDBJ databases">
        <title>Draft genome sequence of Marssonina coronaria NL1: causal agent of apple blotch.</title>
        <authorList>
            <person name="Cheng Q."/>
        </authorList>
    </citation>
    <scope>NUCLEOTIDE SEQUENCE [LARGE SCALE GENOMIC DNA]</scope>
    <source>
        <strain evidence="5 6">NL1</strain>
    </source>
</reference>
<comment type="caution">
    <text evidence="5">The sequence shown here is derived from an EMBL/GenBank/DDBJ whole genome shotgun (WGS) entry which is preliminary data.</text>
</comment>
<proteinExistence type="inferred from homology"/>
<comment type="similarity">
    <text evidence="1">Belongs to the 'GDSL' lipolytic enzyme family.</text>
</comment>
<dbReference type="PANTHER" id="PTHR43695:SF1">
    <property type="entry name" value="RHAMNOGALACTURONAN ACETYLESTERASE"/>
    <property type="match status" value="1"/>
</dbReference>
<dbReference type="Gene3D" id="3.40.50.1110">
    <property type="entry name" value="SGNH hydrolase"/>
    <property type="match status" value="1"/>
</dbReference>
<dbReference type="InterPro" id="IPR037459">
    <property type="entry name" value="RhgT-like"/>
</dbReference>